<dbReference type="InterPro" id="IPR016181">
    <property type="entry name" value="Acyl_CoA_acyltransferase"/>
</dbReference>
<proteinExistence type="predicted"/>
<evidence type="ECO:0000313" key="1">
    <source>
        <dbReference type="EMBL" id="KAL0277039.1"/>
    </source>
</evidence>
<sequence length="245" mass="28109">MKWTRPESVPFPSVWRRFEGAKPFPNGKRPRYRVQDFTENYRDDVLKNMRENFLPDEPLSYSLGLADDEVAVADMFAVWNEFMDRKLVLICLLENRDELGDDSLPVLVGCNMTGPKQADDHSEEPRSPIAKKIFDFIHYTESNLDVFNRYGVDVLMYAMGLSVDRRFRGQGIGLEILKSRYEMGRAVGIGLTMTVFTAIGSQKQAERAGFETIYEIAYEDYKVDGEVVFKITSPKTMKIMAARIT</sequence>
<accession>A0AAW2I494</accession>
<reference evidence="1" key="1">
    <citation type="journal article" date="2024" name="Gigascience">
        <title>Chromosome-level genome of the poultry shaft louse Menopon gallinae provides insight into the host-switching and adaptive evolution of parasitic lice.</title>
        <authorList>
            <person name="Xu Y."/>
            <person name="Ma L."/>
            <person name="Liu S."/>
            <person name="Liang Y."/>
            <person name="Liu Q."/>
            <person name="He Z."/>
            <person name="Tian L."/>
            <person name="Duan Y."/>
            <person name="Cai W."/>
            <person name="Li H."/>
            <person name="Song F."/>
        </authorList>
    </citation>
    <scope>NUCLEOTIDE SEQUENCE</scope>
    <source>
        <strain evidence="1">Cailab_2023a</strain>
    </source>
</reference>
<comment type="caution">
    <text evidence="1">The sequence shown here is derived from an EMBL/GenBank/DDBJ whole genome shotgun (WGS) entry which is preliminary data.</text>
</comment>
<name>A0AAW2I494_9NEOP</name>
<gene>
    <name evidence="1" type="ORF">PYX00_004461</name>
</gene>
<evidence type="ECO:0008006" key="2">
    <source>
        <dbReference type="Google" id="ProtNLM"/>
    </source>
</evidence>
<dbReference type="AlphaFoldDB" id="A0AAW2I494"/>
<dbReference type="SUPFAM" id="SSF55729">
    <property type="entry name" value="Acyl-CoA N-acyltransferases (Nat)"/>
    <property type="match status" value="1"/>
</dbReference>
<protein>
    <recommendedName>
        <fullName evidence="2">N-acetyltransferase domain-containing protein</fullName>
    </recommendedName>
</protein>
<dbReference type="Gene3D" id="3.40.630.30">
    <property type="match status" value="1"/>
</dbReference>
<dbReference type="EMBL" id="JARGDH010000002">
    <property type="protein sequence ID" value="KAL0277039.1"/>
    <property type="molecule type" value="Genomic_DNA"/>
</dbReference>
<dbReference type="GO" id="GO:0008080">
    <property type="term" value="F:N-acetyltransferase activity"/>
    <property type="evidence" value="ECO:0007669"/>
    <property type="project" value="TreeGrafter"/>
</dbReference>
<dbReference type="PANTHER" id="PTHR20905:SF32">
    <property type="entry name" value="ARYLALKYLAMINE N-ACETYLTRANSFERASE-LIKE 7, ISOFORM A"/>
    <property type="match status" value="1"/>
</dbReference>
<dbReference type="PANTHER" id="PTHR20905">
    <property type="entry name" value="N-ACETYLTRANSFERASE-RELATED"/>
    <property type="match status" value="1"/>
</dbReference>
<organism evidence="1">
    <name type="scientific">Menopon gallinae</name>
    <name type="common">poultry shaft louse</name>
    <dbReference type="NCBI Taxonomy" id="328185"/>
    <lineage>
        <taxon>Eukaryota</taxon>
        <taxon>Metazoa</taxon>
        <taxon>Ecdysozoa</taxon>
        <taxon>Arthropoda</taxon>
        <taxon>Hexapoda</taxon>
        <taxon>Insecta</taxon>
        <taxon>Pterygota</taxon>
        <taxon>Neoptera</taxon>
        <taxon>Paraneoptera</taxon>
        <taxon>Psocodea</taxon>
        <taxon>Troctomorpha</taxon>
        <taxon>Phthiraptera</taxon>
        <taxon>Amblycera</taxon>
        <taxon>Menoponidae</taxon>
        <taxon>Menopon</taxon>
    </lineage>
</organism>